<reference evidence="1" key="2">
    <citation type="submission" date="2016-06" db="EMBL/GenBank/DDBJ databases">
        <title>The genome of a short-lived fish provides insights into sex chromosome evolution and the genetic control of aging.</title>
        <authorList>
            <person name="Reichwald K."/>
            <person name="Felder M."/>
            <person name="Petzold A."/>
            <person name="Koch P."/>
            <person name="Groth M."/>
            <person name="Platzer M."/>
        </authorList>
    </citation>
    <scope>NUCLEOTIDE SEQUENCE</scope>
    <source>
        <tissue evidence="1">Brain</tissue>
    </source>
</reference>
<reference evidence="1" key="1">
    <citation type="submission" date="2016-05" db="EMBL/GenBank/DDBJ databases">
        <authorList>
            <person name="Lavstsen T."/>
            <person name="Jespersen J.S."/>
        </authorList>
    </citation>
    <scope>NUCLEOTIDE SEQUENCE</scope>
    <source>
        <tissue evidence="1">Brain</tissue>
    </source>
</reference>
<dbReference type="EMBL" id="HAEF01011537">
    <property type="protein sequence ID" value="SBR52529.1"/>
    <property type="molecule type" value="Transcribed_RNA"/>
</dbReference>
<dbReference type="AlphaFoldDB" id="A0A1A8M8A7"/>
<feature type="non-terminal residue" evidence="1">
    <location>
        <position position="59"/>
    </location>
</feature>
<accession>A0A1A8M8A7</accession>
<feature type="non-terminal residue" evidence="1">
    <location>
        <position position="1"/>
    </location>
</feature>
<gene>
    <name evidence="1" type="primary">Nfu_g_1_013613</name>
</gene>
<protein>
    <submittedName>
        <fullName evidence="1">Uncharacterized protein</fullName>
    </submittedName>
</protein>
<sequence>CILFKLHCPVIKISHPSSSIYPVWVSGCRGCSLSREVQTFLSLATWASSYRGIPRRFLA</sequence>
<name>A0A1A8M8A7_9TELE</name>
<organism evidence="1">
    <name type="scientific">Nothobranchius pienaari</name>
    <dbReference type="NCBI Taxonomy" id="704102"/>
    <lineage>
        <taxon>Eukaryota</taxon>
        <taxon>Metazoa</taxon>
        <taxon>Chordata</taxon>
        <taxon>Craniata</taxon>
        <taxon>Vertebrata</taxon>
        <taxon>Euteleostomi</taxon>
        <taxon>Actinopterygii</taxon>
        <taxon>Neopterygii</taxon>
        <taxon>Teleostei</taxon>
        <taxon>Neoteleostei</taxon>
        <taxon>Acanthomorphata</taxon>
        <taxon>Ovalentaria</taxon>
        <taxon>Atherinomorphae</taxon>
        <taxon>Cyprinodontiformes</taxon>
        <taxon>Nothobranchiidae</taxon>
        <taxon>Nothobranchius</taxon>
    </lineage>
</organism>
<proteinExistence type="predicted"/>
<evidence type="ECO:0000313" key="1">
    <source>
        <dbReference type="EMBL" id="SBR52529.1"/>
    </source>
</evidence>